<dbReference type="AlphaFoldDB" id="A0A2M8KWL7"/>
<dbReference type="PANTHER" id="PTHR43546:SF3">
    <property type="entry name" value="UPF0173 METAL-DEPENDENT HYDROLASE MJ1163"/>
    <property type="match status" value="1"/>
</dbReference>
<comment type="caution">
    <text evidence="1">The sequence shown here is derived from an EMBL/GenBank/DDBJ whole genome shotgun (WGS) entry which is preliminary data.</text>
</comment>
<dbReference type="GO" id="GO:0016787">
    <property type="term" value="F:hydrolase activity"/>
    <property type="evidence" value="ECO:0007669"/>
    <property type="project" value="UniProtKB-KW"/>
</dbReference>
<dbReference type="Gene3D" id="3.60.15.10">
    <property type="entry name" value="Ribonuclease Z/Hydroxyacylglutathione hydrolase-like"/>
    <property type="match status" value="1"/>
</dbReference>
<dbReference type="InterPro" id="IPR050114">
    <property type="entry name" value="UPF0173_UPF0282_UlaG_hydrolase"/>
</dbReference>
<gene>
    <name evidence="1" type="ORF">COU90_02595</name>
</gene>
<accession>A0A2M8KWL7</accession>
<name>A0A2M8KWL7_9BACT</name>
<dbReference type="EMBL" id="PFEF01000006">
    <property type="protein sequence ID" value="PJE64316.1"/>
    <property type="molecule type" value="Genomic_DNA"/>
</dbReference>
<organism evidence="1 2">
    <name type="scientific">Candidatus Ryanbacteria bacterium CG10_big_fil_rev_8_21_14_0_10_43_42</name>
    <dbReference type="NCBI Taxonomy" id="1974864"/>
    <lineage>
        <taxon>Bacteria</taxon>
        <taxon>Candidatus Ryaniibacteriota</taxon>
    </lineage>
</organism>
<reference evidence="2" key="1">
    <citation type="submission" date="2017-09" db="EMBL/GenBank/DDBJ databases">
        <title>Depth-based differentiation of microbial function through sediment-hosted aquifers and enrichment of novel symbionts in the deep terrestrial subsurface.</title>
        <authorList>
            <person name="Probst A.J."/>
            <person name="Ladd B."/>
            <person name="Jarett J.K."/>
            <person name="Geller-Mcgrath D.E."/>
            <person name="Sieber C.M.K."/>
            <person name="Emerson J.B."/>
            <person name="Anantharaman K."/>
            <person name="Thomas B.C."/>
            <person name="Malmstrom R."/>
            <person name="Stieglmeier M."/>
            <person name="Klingl A."/>
            <person name="Woyke T."/>
            <person name="Ryan C.M."/>
            <person name="Banfield J.F."/>
        </authorList>
    </citation>
    <scope>NUCLEOTIDE SEQUENCE [LARGE SCALE GENOMIC DNA]</scope>
</reference>
<sequence length="220" mass="24404">MRISKYIHSCLLVEEGGVKILFDPGTFSFKEDRVSPYDFTELSAVCITHQHVDHVDIGALKIIMANNIHAKLFTNTGVAHILASEGIEAEIYEEGEKNIGGVRIEAYSADHEPLLTPVPHNTAYIINGTFLHPGDSLNVSLHKYAGVSVLALPVTAPWADKVRIAEFGAAMHPKHIIPIHDGYVKEFFLSMQYKEFAAYVKDYGSMFHSINNPGEEVIIE</sequence>
<proteinExistence type="predicted"/>
<dbReference type="InterPro" id="IPR036866">
    <property type="entry name" value="RibonucZ/Hydroxyglut_hydro"/>
</dbReference>
<evidence type="ECO:0000313" key="2">
    <source>
        <dbReference type="Proteomes" id="UP000229098"/>
    </source>
</evidence>
<dbReference type="PANTHER" id="PTHR43546">
    <property type="entry name" value="UPF0173 METAL-DEPENDENT HYDROLASE MJ1163-RELATED"/>
    <property type="match status" value="1"/>
</dbReference>
<evidence type="ECO:0000313" key="1">
    <source>
        <dbReference type="EMBL" id="PJE64316.1"/>
    </source>
</evidence>
<dbReference type="SUPFAM" id="SSF56281">
    <property type="entry name" value="Metallo-hydrolase/oxidoreductase"/>
    <property type="match status" value="1"/>
</dbReference>
<dbReference type="Proteomes" id="UP000229098">
    <property type="component" value="Unassembled WGS sequence"/>
</dbReference>
<dbReference type="Pfam" id="PF13483">
    <property type="entry name" value="Lactamase_B_3"/>
    <property type="match status" value="1"/>
</dbReference>
<keyword evidence="1" id="KW-0378">Hydrolase</keyword>
<protein>
    <submittedName>
        <fullName evidence="1">MBL fold metallo-hydrolase</fullName>
    </submittedName>
</protein>